<dbReference type="EMBL" id="JPOS01000012">
    <property type="protein sequence ID" value="KGE89170.1"/>
    <property type="molecule type" value="Genomic_DNA"/>
</dbReference>
<keyword evidence="1" id="KW-0732">Signal</keyword>
<feature type="signal peptide" evidence="1">
    <location>
        <begin position="1"/>
        <end position="21"/>
    </location>
</feature>
<protein>
    <submittedName>
        <fullName evidence="2">Uncharacterized protein</fullName>
    </submittedName>
</protein>
<organism evidence="2 3">
    <name type="scientific">Phaeodactylibacter xiamenensis</name>
    <dbReference type="NCBI Taxonomy" id="1524460"/>
    <lineage>
        <taxon>Bacteria</taxon>
        <taxon>Pseudomonadati</taxon>
        <taxon>Bacteroidota</taxon>
        <taxon>Saprospiria</taxon>
        <taxon>Saprospirales</taxon>
        <taxon>Haliscomenobacteraceae</taxon>
        <taxon>Phaeodactylibacter</taxon>
    </lineage>
</organism>
<accession>A0A098SAM7</accession>
<reference evidence="2 3" key="1">
    <citation type="journal article" date="2014" name="Int. J. Syst. Evol. Microbiol.">
        <title>Phaeodactylibacter xiamenensis gen. nov., sp. nov., a member of the family Saprospiraceae isolated from the marine alga Phaeodactylum tricornutum.</title>
        <authorList>
            <person name="Chen Z.Jr."/>
            <person name="Lei X."/>
            <person name="Lai Q."/>
            <person name="Li Y."/>
            <person name="Zhang B."/>
            <person name="Zhang J."/>
            <person name="Zhang H."/>
            <person name="Yang L."/>
            <person name="Zheng W."/>
            <person name="Tian Y."/>
            <person name="Yu Z."/>
            <person name="Xu H.Jr."/>
            <person name="Zheng T."/>
        </authorList>
    </citation>
    <scope>NUCLEOTIDE SEQUENCE [LARGE SCALE GENOMIC DNA]</scope>
    <source>
        <strain evidence="2 3">KD52</strain>
    </source>
</reference>
<proteinExistence type="predicted"/>
<comment type="caution">
    <text evidence="2">The sequence shown here is derived from an EMBL/GenBank/DDBJ whole genome shotgun (WGS) entry which is preliminary data.</text>
</comment>
<dbReference type="AlphaFoldDB" id="A0A098SAM7"/>
<dbReference type="Proteomes" id="UP000029736">
    <property type="component" value="Unassembled WGS sequence"/>
</dbReference>
<keyword evidence="3" id="KW-1185">Reference proteome</keyword>
<gene>
    <name evidence="2" type="ORF">IX84_05260</name>
</gene>
<sequence>MKTLFLTTLYLGLSFMALASADPSPAKPESCLVAPVLAKHLPNGVWLGTSADGQKLSVVFYENGVAQWNEGTGQAPAVALYSWEVIPGVGGCAFLQMTDQASGTTYNYGVDVECNQIQLIATDFSAHSLKQIKAGDGEKHRQLLSGAWGNTTYPFEVSRRKAPDMEDAYLQYQFSEDGTFVRKLGNGNRKLKEAGSYLVSDDGHYVLLQFDNSCITVVALKYLQLDELVLQHVLRCEDPAFATGRKDFYFNKL</sequence>
<evidence type="ECO:0000313" key="3">
    <source>
        <dbReference type="Proteomes" id="UP000029736"/>
    </source>
</evidence>
<feature type="chain" id="PRO_5001940155" evidence="1">
    <location>
        <begin position="22"/>
        <end position="253"/>
    </location>
</feature>
<name>A0A098SAM7_9BACT</name>
<evidence type="ECO:0000256" key="1">
    <source>
        <dbReference type="SAM" id="SignalP"/>
    </source>
</evidence>
<evidence type="ECO:0000313" key="2">
    <source>
        <dbReference type="EMBL" id="KGE89170.1"/>
    </source>
</evidence>